<dbReference type="AlphaFoldDB" id="A0A498L123"/>
<reference evidence="2 3" key="1">
    <citation type="submission" date="2019-01" db="EMBL/GenBank/DDBJ databases">
        <title>Halorientalis sp. F13-25 a new haloarchaeum isolated from hypersaline water.</title>
        <authorList>
            <person name="Ana D.-V."/>
            <person name="Cristina S.-P."/>
            <person name="Antonio V."/>
        </authorList>
    </citation>
    <scope>NUCLEOTIDE SEQUENCE [LARGE SCALE GENOMIC DNA]</scope>
    <source>
        <strain evidence="2 3">F13-25</strain>
    </source>
</reference>
<proteinExistence type="predicted"/>
<keyword evidence="2" id="KW-0378">Hydrolase</keyword>
<dbReference type="PANTHER" id="PTHR43798">
    <property type="entry name" value="MONOACYLGLYCEROL LIPASE"/>
    <property type="match status" value="1"/>
</dbReference>
<dbReference type="InterPro" id="IPR050266">
    <property type="entry name" value="AB_hydrolase_sf"/>
</dbReference>
<evidence type="ECO:0000259" key="1">
    <source>
        <dbReference type="Pfam" id="PF12697"/>
    </source>
</evidence>
<evidence type="ECO:0000313" key="2">
    <source>
        <dbReference type="EMBL" id="RXK50533.1"/>
    </source>
</evidence>
<dbReference type="PANTHER" id="PTHR43798:SF33">
    <property type="entry name" value="HYDROLASE, PUTATIVE (AFU_ORTHOLOGUE AFUA_2G14860)-RELATED"/>
    <property type="match status" value="1"/>
</dbReference>
<evidence type="ECO:0000313" key="3">
    <source>
        <dbReference type="Proteomes" id="UP000289691"/>
    </source>
</evidence>
<dbReference type="GO" id="GO:0016020">
    <property type="term" value="C:membrane"/>
    <property type="evidence" value="ECO:0007669"/>
    <property type="project" value="TreeGrafter"/>
</dbReference>
<dbReference type="EMBL" id="RDFA01000002">
    <property type="protein sequence ID" value="RXK50533.1"/>
    <property type="molecule type" value="Genomic_DNA"/>
</dbReference>
<feature type="domain" description="AB hydrolase-1" evidence="1">
    <location>
        <begin position="23"/>
        <end position="245"/>
    </location>
</feature>
<keyword evidence="3" id="KW-1185">Reference proteome</keyword>
<dbReference type="InterPro" id="IPR029058">
    <property type="entry name" value="AB_hydrolase_fold"/>
</dbReference>
<dbReference type="Proteomes" id="UP000289691">
    <property type="component" value="Unassembled WGS sequence"/>
</dbReference>
<dbReference type="SUPFAM" id="SSF53474">
    <property type="entry name" value="alpha/beta-Hydrolases"/>
    <property type="match status" value="1"/>
</dbReference>
<dbReference type="RefSeq" id="WP_129068493.1">
    <property type="nucleotide sequence ID" value="NZ_RDFA01000002.1"/>
</dbReference>
<accession>A0A498L123</accession>
<name>A0A498L123_9EURY</name>
<sequence>MFTVESKDGTEIAAERTGDGQSLVLVHGGSGTRHSWDALGPHLTDEFTVVAPDRRGRGESGDSDEYSLDREVADVRAVVEAVDGEPILFGHFFGELVSLEVVRDGGLAGTIIYEPAILVGEHRGDDLAARMDTLLQEGERREAMAETVRGSGEVEDPEGLPFCPEGVNFHLAETVVRENYAIEAYRLADDLTLPQPTLLLTGERGPTHLRDAVWELDDRLTDADLVEMEGVRHTAIFSDPVQVAAEVGRFAAAVR</sequence>
<dbReference type="GO" id="GO:0016787">
    <property type="term" value="F:hydrolase activity"/>
    <property type="evidence" value="ECO:0007669"/>
    <property type="project" value="UniProtKB-KW"/>
</dbReference>
<dbReference type="InterPro" id="IPR000073">
    <property type="entry name" value="AB_hydrolase_1"/>
</dbReference>
<dbReference type="OrthoDB" id="7531at2157"/>
<protein>
    <submittedName>
        <fullName evidence="2">Alpha/beta hydrolase</fullName>
    </submittedName>
</protein>
<organism evidence="2 3">
    <name type="scientific">Halorientalis pallida</name>
    <dbReference type="NCBI Taxonomy" id="2479928"/>
    <lineage>
        <taxon>Archaea</taxon>
        <taxon>Methanobacteriati</taxon>
        <taxon>Methanobacteriota</taxon>
        <taxon>Stenosarchaea group</taxon>
        <taxon>Halobacteria</taxon>
        <taxon>Halobacteriales</taxon>
        <taxon>Haloarculaceae</taxon>
        <taxon>Halorientalis</taxon>
    </lineage>
</organism>
<dbReference type="Pfam" id="PF12697">
    <property type="entry name" value="Abhydrolase_6"/>
    <property type="match status" value="1"/>
</dbReference>
<comment type="caution">
    <text evidence="2">The sequence shown here is derived from an EMBL/GenBank/DDBJ whole genome shotgun (WGS) entry which is preliminary data.</text>
</comment>
<gene>
    <name evidence="2" type="ORF">EAF64_08275</name>
</gene>
<dbReference type="Gene3D" id="3.40.50.1820">
    <property type="entry name" value="alpha/beta hydrolase"/>
    <property type="match status" value="1"/>
</dbReference>